<dbReference type="Proteomes" id="UP000230779">
    <property type="component" value="Unassembled WGS sequence"/>
</dbReference>
<reference evidence="4 5" key="1">
    <citation type="submission" date="2017-09" db="EMBL/GenBank/DDBJ databases">
        <title>Depth-based differentiation of microbial function through sediment-hosted aquifers and enrichment of novel symbionts in the deep terrestrial subsurface.</title>
        <authorList>
            <person name="Probst A.J."/>
            <person name="Ladd B."/>
            <person name="Jarett J.K."/>
            <person name="Geller-Mcgrath D.E."/>
            <person name="Sieber C.M."/>
            <person name="Emerson J.B."/>
            <person name="Anantharaman K."/>
            <person name="Thomas B.C."/>
            <person name="Malmstrom R."/>
            <person name="Stieglmeier M."/>
            <person name="Klingl A."/>
            <person name="Woyke T."/>
            <person name="Ryan C.M."/>
            <person name="Banfield J.F."/>
        </authorList>
    </citation>
    <scope>NUCLEOTIDE SEQUENCE [LARGE SCALE GENOMIC DNA]</scope>
    <source>
        <strain evidence="4">CG_4_10_14_0_8_um_filter_42_10</strain>
    </source>
</reference>
<dbReference type="Pfam" id="PF17479">
    <property type="entry name" value="DUF3048_C"/>
    <property type="match status" value="1"/>
</dbReference>
<evidence type="ECO:0000313" key="4">
    <source>
        <dbReference type="EMBL" id="PIY95987.1"/>
    </source>
</evidence>
<evidence type="ECO:0000259" key="2">
    <source>
        <dbReference type="Pfam" id="PF11258"/>
    </source>
</evidence>
<feature type="domain" description="DUF3048" evidence="3">
    <location>
        <begin position="233"/>
        <end position="343"/>
    </location>
</feature>
<comment type="caution">
    <text evidence="4">The sequence shown here is derived from an EMBL/GenBank/DDBJ whole genome shotgun (WGS) entry which is preliminary data.</text>
</comment>
<protein>
    <submittedName>
        <fullName evidence="4">DUF3048 domain-containing protein</fullName>
    </submittedName>
</protein>
<gene>
    <name evidence="4" type="ORF">COY66_05295</name>
</gene>
<dbReference type="InterPro" id="IPR035328">
    <property type="entry name" value="DUF3048_C"/>
</dbReference>
<keyword evidence="1" id="KW-0812">Transmembrane</keyword>
<dbReference type="EMBL" id="PFMD01000062">
    <property type="protein sequence ID" value="PIY95987.1"/>
    <property type="molecule type" value="Genomic_DNA"/>
</dbReference>
<name>A0A2M7RHG0_9BACT</name>
<dbReference type="InterPro" id="IPR021416">
    <property type="entry name" value="DUF3048_N"/>
</dbReference>
<accession>A0A2M7RHG0</accession>
<evidence type="ECO:0000259" key="3">
    <source>
        <dbReference type="Pfam" id="PF17479"/>
    </source>
</evidence>
<dbReference type="Gene3D" id="3.50.90.10">
    <property type="entry name" value="YerB-like"/>
    <property type="match status" value="1"/>
</dbReference>
<dbReference type="AlphaFoldDB" id="A0A2M7RHG0"/>
<feature type="domain" description="DUF3048" evidence="2">
    <location>
        <begin position="63"/>
        <end position="198"/>
    </location>
</feature>
<evidence type="ECO:0000256" key="1">
    <source>
        <dbReference type="SAM" id="Phobius"/>
    </source>
</evidence>
<organism evidence="4 5">
    <name type="scientific">Candidatus Kerfeldbacteria bacterium CG_4_10_14_0_8_um_filter_42_10</name>
    <dbReference type="NCBI Taxonomy" id="2014248"/>
    <lineage>
        <taxon>Bacteria</taxon>
        <taxon>Candidatus Kerfeldiibacteriota</taxon>
    </lineage>
</organism>
<keyword evidence="1" id="KW-0472">Membrane</keyword>
<dbReference type="SUPFAM" id="SSF159774">
    <property type="entry name" value="YerB-like"/>
    <property type="match status" value="1"/>
</dbReference>
<dbReference type="InterPro" id="IPR023158">
    <property type="entry name" value="YerB-like_sf"/>
</dbReference>
<proteinExistence type="predicted"/>
<dbReference type="Pfam" id="PF11258">
    <property type="entry name" value="DUF3048"/>
    <property type="match status" value="1"/>
</dbReference>
<feature type="transmembrane region" description="Helical" evidence="1">
    <location>
        <begin position="18"/>
        <end position="37"/>
    </location>
</feature>
<evidence type="ECO:0000313" key="5">
    <source>
        <dbReference type="Proteomes" id="UP000230779"/>
    </source>
</evidence>
<keyword evidence="1" id="KW-1133">Transmembrane helix</keyword>
<sequence>MSGSEGIKKFFNNKNTKIGLLILVVIIAAAVLGYFLFSKQNIELSNSNSTKTTGKKVARLLDGVQVDRGNENIYPIAVMVENLFTIRPQSGLDKAGVVYEALAEGGITRFMAIYSTNEAIAEIGPVRSARDYYLDWLSEYNALYAHCGGSPSALGLIKDYDVLNLDQISGDHPYFWRDSSRATASEHTLFTSSELLTFARRDKGIPEEGDFKPWPYKEEASLAERPTEAKKITIDFSIFSYKVEYQYDRDNNQYLRFNGGEPHLDFKTQKQLTAKNVIVQYVKTRLADPTRLAMETIGEGGALVFQDGQMINATWKKEDRETRTRFYDSNGEEIRFNAGQIWVEVVPTDRAVEYN</sequence>